<evidence type="ECO:0000313" key="2">
    <source>
        <dbReference type="EnsemblPlants" id="PAC:32915028.CDS.1"/>
    </source>
</evidence>
<dbReference type="AlphaFoldDB" id="A0A2K1IQR0"/>
<dbReference type="InParanoid" id="A0A2K1IQR0"/>
<protein>
    <submittedName>
        <fullName evidence="1 2">Uncharacterized protein</fullName>
    </submittedName>
</protein>
<reference evidence="1 3" key="2">
    <citation type="journal article" date="2018" name="Plant J.">
        <title>The Physcomitrella patens chromosome-scale assembly reveals moss genome structure and evolution.</title>
        <authorList>
            <person name="Lang D."/>
            <person name="Ullrich K.K."/>
            <person name="Murat F."/>
            <person name="Fuchs J."/>
            <person name="Jenkins J."/>
            <person name="Haas F.B."/>
            <person name="Piednoel M."/>
            <person name="Gundlach H."/>
            <person name="Van Bel M."/>
            <person name="Meyberg R."/>
            <person name="Vives C."/>
            <person name="Morata J."/>
            <person name="Symeonidi A."/>
            <person name="Hiss M."/>
            <person name="Muchero W."/>
            <person name="Kamisugi Y."/>
            <person name="Saleh O."/>
            <person name="Blanc G."/>
            <person name="Decker E.L."/>
            <person name="van Gessel N."/>
            <person name="Grimwood J."/>
            <person name="Hayes R.D."/>
            <person name="Graham S.W."/>
            <person name="Gunter L.E."/>
            <person name="McDaniel S.F."/>
            <person name="Hoernstein S.N.W."/>
            <person name="Larsson A."/>
            <person name="Li F.W."/>
            <person name="Perroud P.F."/>
            <person name="Phillips J."/>
            <person name="Ranjan P."/>
            <person name="Rokshar D.S."/>
            <person name="Rothfels C.J."/>
            <person name="Schneider L."/>
            <person name="Shu S."/>
            <person name="Stevenson D.W."/>
            <person name="Thummler F."/>
            <person name="Tillich M."/>
            <person name="Villarreal Aguilar J.C."/>
            <person name="Widiez T."/>
            <person name="Wong G.K."/>
            <person name="Wymore A."/>
            <person name="Zhang Y."/>
            <person name="Zimmer A.D."/>
            <person name="Quatrano R.S."/>
            <person name="Mayer K.F.X."/>
            <person name="Goodstein D."/>
            <person name="Casacuberta J.M."/>
            <person name="Vandepoele K."/>
            <person name="Reski R."/>
            <person name="Cuming A.C."/>
            <person name="Tuskan G.A."/>
            <person name="Maumus F."/>
            <person name="Salse J."/>
            <person name="Schmutz J."/>
            <person name="Rensing S.A."/>
        </authorList>
    </citation>
    <scope>NUCLEOTIDE SEQUENCE [LARGE SCALE GENOMIC DNA]</scope>
    <source>
        <strain evidence="2 3">cv. Gransden 2004</strain>
    </source>
</reference>
<reference evidence="1 3" key="1">
    <citation type="journal article" date="2008" name="Science">
        <title>The Physcomitrella genome reveals evolutionary insights into the conquest of land by plants.</title>
        <authorList>
            <person name="Rensing S."/>
            <person name="Lang D."/>
            <person name="Zimmer A."/>
            <person name="Terry A."/>
            <person name="Salamov A."/>
            <person name="Shapiro H."/>
            <person name="Nishiyama T."/>
            <person name="Perroud P.-F."/>
            <person name="Lindquist E."/>
            <person name="Kamisugi Y."/>
            <person name="Tanahashi T."/>
            <person name="Sakakibara K."/>
            <person name="Fujita T."/>
            <person name="Oishi K."/>
            <person name="Shin-I T."/>
            <person name="Kuroki Y."/>
            <person name="Toyoda A."/>
            <person name="Suzuki Y."/>
            <person name="Hashimoto A."/>
            <person name="Yamaguchi K."/>
            <person name="Sugano A."/>
            <person name="Kohara Y."/>
            <person name="Fujiyama A."/>
            <person name="Anterola A."/>
            <person name="Aoki S."/>
            <person name="Ashton N."/>
            <person name="Barbazuk W.B."/>
            <person name="Barker E."/>
            <person name="Bennetzen J."/>
            <person name="Bezanilla M."/>
            <person name="Blankenship R."/>
            <person name="Cho S.H."/>
            <person name="Dutcher S."/>
            <person name="Estelle M."/>
            <person name="Fawcett J.A."/>
            <person name="Gundlach H."/>
            <person name="Hanada K."/>
            <person name="Heyl A."/>
            <person name="Hicks K.A."/>
            <person name="Hugh J."/>
            <person name="Lohr M."/>
            <person name="Mayer K."/>
            <person name="Melkozernov A."/>
            <person name="Murata T."/>
            <person name="Nelson D."/>
            <person name="Pils B."/>
            <person name="Prigge M."/>
            <person name="Reiss B."/>
            <person name="Renner T."/>
            <person name="Rombauts S."/>
            <person name="Rushton P."/>
            <person name="Sanderfoot A."/>
            <person name="Schween G."/>
            <person name="Shiu S.-H."/>
            <person name="Stueber K."/>
            <person name="Theodoulou F.L."/>
            <person name="Tu H."/>
            <person name="Van de Peer Y."/>
            <person name="Verrier P.J."/>
            <person name="Waters E."/>
            <person name="Wood A."/>
            <person name="Yang L."/>
            <person name="Cove D."/>
            <person name="Cuming A."/>
            <person name="Hasebe M."/>
            <person name="Lucas S."/>
            <person name="Mishler D.B."/>
            <person name="Reski R."/>
            <person name="Grigoriev I."/>
            <person name="Quatrano R.S."/>
            <person name="Boore J.L."/>
        </authorList>
    </citation>
    <scope>NUCLEOTIDE SEQUENCE [LARGE SCALE GENOMIC DNA]</scope>
    <source>
        <strain evidence="2 3">cv. Gransden 2004</strain>
    </source>
</reference>
<dbReference type="EMBL" id="ABEU02000021">
    <property type="protein sequence ID" value="PNR31612.1"/>
    <property type="molecule type" value="Genomic_DNA"/>
</dbReference>
<dbReference type="Gramene" id="Pp3c21_4820V3.1">
    <property type="protein sequence ID" value="PAC:32915028.CDS.1"/>
    <property type="gene ID" value="Pp3c21_4820"/>
</dbReference>
<dbReference type="Proteomes" id="UP000006727">
    <property type="component" value="Chromosome 21"/>
</dbReference>
<dbReference type="EnsemblPlants" id="Pp3c21_4820V3.1">
    <property type="protein sequence ID" value="PAC:32915028.CDS.1"/>
    <property type="gene ID" value="Pp3c21_4820"/>
</dbReference>
<evidence type="ECO:0000313" key="3">
    <source>
        <dbReference type="Proteomes" id="UP000006727"/>
    </source>
</evidence>
<gene>
    <name evidence="1" type="ORF">PHYPA_025733</name>
</gene>
<organism evidence="1">
    <name type="scientific">Physcomitrium patens</name>
    <name type="common">Spreading-leaved earth moss</name>
    <name type="synonym">Physcomitrella patens</name>
    <dbReference type="NCBI Taxonomy" id="3218"/>
    <lineage>
        <taxon>Eukaryota</taxon>
        <taxon>Viridiplantae</taxon>
        <taxon>Streptophyta</taxon>
        <taxon>Embryophyta</taxon>
        <taxon>Bryophyta</taxon>
        <taxon>Bryophytina</taxon>
        <taxon>Bryopsida</taxon>
        <taxon>Funariidae</taxon>
        <taxon>Funariales</taxon>
        <taxon>Funariaceae</taxon>
        <taxon>Physcomitrium</taxon>
    </lineage>
</organism>
<keyword evidence="3" id="KW-1185">Reference proteome</keyword>
<reference evidence="2" key="3">
    <citation type="submission" date="2020-12" db="UniProtKB">
        <authorList>
            <consortium name="EnsemblPlants"/>
        </authorList>
    </citation>
    <scope>IDENTIFICATION</scope>
</reference>
<proteinExistence type="predicted"/>
<name>A0A2K1IQR0_PHYPA</name>
<evidence type="ECO:0000313" key="1">
    <source>
        <dbReference type="EMBL" id="PNR31612.1"/>
    </source>
</evidence>
<accession>A0A2K1IQR0</accession>
<sequence>MQKAYIHNILITFRMKNCALTIILMDEKKKLRVNILEEVDPIQYYSIVEKCLHLIHICSNIQFAISIVNQFMARSLQSSLLAPRRILYYIESIKDYEILYQNNNQINFLRYVEFN</sequence>